<dbReference type="AlphaFoldDB" id="A0ABD2BE04"/>
<name>A0ABD2BE04_VESSQ</name>
<comment type="caution">
    <text evidence="1">The sequence shown here is derived from an EMBL/GenBank/DDBJ whole genome shotgun (WGS) entry which is preliminary data.</text>
</comment>
<gene>
    <name evidence="1" type="ORF">V1478_005328</name>
</gene>
<organism evidence="1 2">
    <name type="scientific">Vespula squamosa</name>
    <name type="common">Southern yellow jacket</name>
    <name type="synonym">Wasp</name>
    <dbReference type="NCBI Taxonomy" id="30214"/>
    <lineage>
        <taxon>Eukaryota</taxon>
        <taxon>Metazoa</taxon>
        <taxon>Ecdysozoa</taxon>
        <taxon>Arthropoda</taxon>
        <taxon>Hexapoda</taxon>
        <taxon>Insecta</taxon>
        <taxon>Pterygota</taxon>
        <taxon>Neoptera</taxon>
        <taxon>Endopterygota</taxon>
        <taxon>Hymenoptera</taxon>
        <taxon>Apocrita</taxon>
        <taxon>Aculeata</taxon>
        <taxon>Vespoidea</taxon>
        <taxon>Vespidae</taxon>
        <taxon>Vespinae</taxon>
        <taxon>Vespula</taxon>
    </lineage>
</organism>
<keyword evidence="2" id="KW-1185">Reference proteome</keyword>
<dbReference type="Proteomes" id="UP001607302">
    <property type="component" value="Unassembled WGS sequence"/>
</dbReference>
<dbReference type="EMBL" id="JAUDFV010000110">
    <property type="protein sequence ID" value="KAL2730915.1"/>
    <property type="molecule type" value="Genomic_DNA"/>
</dbReference>
<evidence type="ECO:0000313" key="1">
    <source>
        <dbReference type="EMBL" id="KAL2730915.1"/>
    </source>
</evidence>
<reference evidence="1 2" key="1">
    <citation type="journal article" date="2024" name="Ann. Entomol. Soc. Am.">
        <title>Genomic analyses of the southern and eastern yellowjacket wasps (Hymenoptera: Vespidae) reveal evolutionary signatures of social life.</title>
        <authorList>
            <person name="Catto M.A."/>
            <person name="Caine P.B."/>
            <person name="Orr S.E."/>
            <person name="Hunt B.G."/>
            <person name="Goodisman M.A.D."/>
        </authorList>
    </citation>
    <scope>NUCLEOTIDE SEQUENCE [LARGE SCALE GENOMIC DNA]</scope>
    <source>
        <strain evidence="1">233</strain>
        <tissue evidence="1">Head and thorax</tissue>
    </source>
</reference>
<accession>A0ABD2BE04</accession>
<proteinExistence type="predicted"/>
<evidence type="ECO:0000313" key="2">
    <source>
        <dbReference type="Proteomes" id="UP001607302"/>
    </source>
</evidence>
<sequence length="84" mass="10215">MSNVHGSVTCSSEQFSLYSLHKNQNRTSIKYFVKMENYYAPITTNEIHNLSAQYYDKSLRLRFEIFPTKQFYYSVRIPRYFRHE</sequence>
<protein>
    <submittedName>
        <fullName evidence="1">Uncharacterized protein</fullName>
    </submittedName>
</protein>